<dbReference type="InterPro" id="IPR050913">
    <property type="entry name" value="AP2/ERF_ERF"/>
</dbReference>
<dbReference type="CDD" id="cd00018">
    <property type="entry name" value="AP2"/>
    <property type="match status" value="1"/>
</dbReference>
<sequence length="586" mass="60139">MFRAGVPSLERLCIGTLIEYKACLGDLGDLPIDLFGAVLDECGPDDLAQIEDDTRDGGRDIACDLACHWRRCCQHEFIDAAHSRSIKVIDQASEAAGAGEVRPPGELATSLQPGAAASSAAEVLDPATAGAAGVEHRSDYRGVSWHKTSQRWRANIKFEGRKVSLGTFLDERTAARVFDSEAVRRRGPSTALNFSLDRYPAELAEWTAVSGSPATVPSCKSVRGLPQRNDYLPMDHVLMDAAVAAMTGAGGEAPPAPVTADAGGDADNLLAMQQQALAWARAKVAAGEAEHSDALADADAGLWQAPEDGEAPQLLADAAASDVSEAGLEYAGSAAGAPEAQADGAANAASPPGKRQRTGPALSSAAAAAAIAAAEIYSIHVDGAASGAAAAHSGGSGGGAEAAGQEAGEVGVDGLPRKSKYIGVSLKAPGKWIAKIKDKERKIGLGTFDSEEEAARVYDRAAIALRRTRAKTNFPHSNYAAQAGSDITQIMARRRRGCPVNLDIREPSVAPPLISMMRAPGLAEAAMAAAAAVSRLQEAMLAPGPWAQAVASAAGAPAASAPARLWLPPASQATAAGATPSSRNDC</sequence>
<keyword evidence="2" id="KW-0805">Transcription regulation</keyword>
<keyword evidence="3" id="KW-0238">DNA-binding</keyword>
<evidence type="ECO:0000313" key="8">
    <source>
        <dbReference type="EMBL" id="KAK9835184.1"/>
    </source>
</evidence>
<feature type="domain" description="AP2/ERF" evidence="7">
    <location>
        <begin position="139"/>
        <end position="195"/>
    </location>
</feature>
<dbReference type="Proteomes" id="UP001445335">
    <property type="component" value="Unassembled WGS sequence"/>
</dbReference>
<dbReference type="GO" id="GO:0003677">
    <property type="term" value="F:DNA binding"/>
    <property type="evidence" value="ECO:0007669"/>
    <property type="project" value="UniProtKB-KW"/>
</dbReference>
<evidence type="ECO:0000256" key="2">
    <source>
        <dbReference type="ARBA" id="ARBA00023015"/>
    </source>
</evidence>
<evidence type="ECO:0000256" key="3">
    <source>
        <dbReference type="ARBA" id="ARBA00023125"/>
    </source>
</evidence>
<evidence type="ECO:0000256" key="4">
    <source>
        <dbReference type="ARBA" id="ARBA00023163"/>
    </source>
</evidence>
<evidence type="ECO:0000313" key="9">
    <source>
        <dbReference type="Proteomes" id="UP001445335"/>
    </source>
</evidence>
<dbReference type="Gene3D" id="6.10.250.3180">
    <property type="match status" value="1"/>
</dbReference>
<comment type="subcellular location">
    <subcellularLocation>
        <location evidence="1">Nucleus</location>
    </subcellularLocation>
</comment>
<feature type="domain" description="AP2/ERF" evidence="7">
    <location>
        <begin position="420"/>
        <end position="475"/>
    </location>
</feature>
<dbReference type="PANTHER" id="PTHR31194:SF189">
    <property type="entry name" value="AP2_ERF DOMAIN-CONTAINING PROTEIN"/>
    <property type="match status" value="1"/>
</dbReference>
<dbReference type="GO" id="GO:0005634">
    <property type="term" value="C:nucleus"/>
    <property type="evidence" value="ECO:0007669"/>
    <property type="project" value="UniProtKB-SubCell"/>
</dbReference>
<protein>
    <recommendedName>
        <fullName evidence="7">AP2/ERF domain-containing protein</fullName>
    </recommendedName>
</protein>
<keyword evidence="5" id="KW-0539">Nucleus</keyword>
<evidence type="ECO:0000256" key="5">
    <source>
        <dbReference type="ARBA" id="ARBA00023242"/>
    </source>
</evidence>
<dbReference type="PANTHER" id="PTHR31194">
    <property type="entry name" value="SHN SHINE , DNA BINDING / TRANSCRIPTION FACTOR"/>
    <property type="match status" value="1"/>
</dbReference>
<dbReference type="InterPro" id="IPR001471">
    <property type="entry name" value="AP2/ERF_dom"/>
</dbReference>
<gene>
    <name evidence="8" type="ORF">WJX81_004125</name>
</gene>
<dbReference type="SMART" id="SM00380">
    <property type="entry name" value="AP2"/>
    <property type="match status" value="2"/>
</dbReference>
<dbReference type="PROSITE" id="PS51032">
    <property type="entry name" value="AP2_ERF"/>
    <property type="match status" value="2"/>
</dbReference>
<dbReference type="InterPro" id="IPR036955">
    <property type="entry name" value="AP2/ERF_dom_sf"/>
</dbReference>
<dbReference type="EMBL" id="JALJOU010000029">
    <property type="protein sequence ID" value="KAK9835184.1"/>
    <property type="molecule type" value="Genomic_DNA"/>
</dbReference>
<organism evidence="8 9">
    <name type="scientific">Elliptochloris bilobata</name>
    <dbReference type="NCBI Taxonomy" id="381761"/>
    <lineage>
        <taxon>Eukaryota</taxon>
        <taxon>Viridiplantae</taxon>
        <taxon>Chlorophyta</taxon>
        <taxon>core chlorophytes</taxon>
        <taxon>Trebouxiophyceae</taxon>
        <taxon>Trebouxiophyceae incertae sedis</taxon>
        <taxon>Elliptochloris clade</taxon>
        <taxon>Elliptochloris</taxon>
    </lineage>
</organism>
<dbReference type="InterPro" id="IPR016177">
    <property type="entry name" value="DNA-bd_dom_sf"/>
</dbReference>
<dbReference type="AlphaFoldDB" id="A0AAW1RMZ6"/>
<keyword evidence="4" id="KW-0804">Transcription</keyword>
<accession>A0AAW1RMZ6</accession>
<feature type="compositionally biased region" description="Low complexity" evidence="6">
    <location>
        <begin position="331"/>
        <end position="353"/>
    </location>
</feature>
<proteinExistence type="predicted"/>
<dbReference type="Gene3D" id="3.30.730.10">
    <property type="entry name" value="AP2/ERF domain"/>
    <property type="match status" value="2"/>
</dbReference>
<evidence type="ECO:0000259" key="7">
    <source>
        <dbReference type="PROSITE" id="PS51032"/>
    </source>
</evidence>
<name>A0AAW1RMZ6_9CHLO</name>
<keyword evidence="9" id="KW-1185">Reference proteome</keyword>
<reference evidence="8 9" key="1">
    <citation type="journal article" date="2024" name="Nat. Commun.">
        <title>Phylogenomics reveals the evolutionary origins of lichenization in chlorophyte algae.</title>
        <authorList>
            <person name="Puginier C."/>
            <person name="Libourel C."/>
            <person name="Otte J."/>
            <person name="Skaloud P."/>
            <person name="Haon M."/>
            <person name="Grisel S."/>
            <person name="Petersen M."/>
            <person name="Berrin J.G."/>
            <person name="Delaux P.M."/>
            <person name="Dal Grande F."/>
            <person name="Keller J."/>
        </authorList>
    </citation>
    <scope>NUCLEOTIDE SEQUENCE [LARGE SCALE GENOMIC DNA]</scope>
    <source>
        <strain evidence="8 9">SAG 245.80</strain>
    </source>
</reference>
<dbReference type="SUPFAM" id="SSF54171">
    <property type="entry name" value="DNA-binding domain"/>
    <property type="match status" value="2"/>
</dbReference>
<comment type="caution">
    <text evidence="8">The sequence shown here is derived from an EMBL/GenBank/DDBJ whole genome shotgun (WGS) entry which is preliminary data.</text>
</comment>
<evidence type="ECO:0000256" key="1">
    <source>
        <dbReference type="ARBA" id="ARBA00004123"/>
    </source>
</evidence>
<feature type="region of interest" description="Disordered" evidence="6">
    <location>
        <begin position="331"/>
        <end position="361"/>
    </location>
</feature>
<evidence type="ECO:0000256" key="6">
    <source>
        <dbReference type="SAM" id="MobiDB-lite"/>
    </source>
</evidence>
<dbReference type="GO" id="GO:0003700">
    <property type="term" value="F:DNA-binding transcription factor activity"/>
    <property type="evidence" value="ECO:0007669"/>
    <property type="project" value="InterPro"/>
</dbReference>